<accession>A0A7X0SGH6</accession>
<dbReference type="Gene3D" id="3.40.190.10">
    <property type="entry name" value="Periplasmic binding protein-like II"/>
    <property type="match status" value="2"/>
</dbReference>
<name>A0A7X0SGH6_9BACL</name>
<dbReference type="InterPro" id="IPR022627">
    <property type="entry name" value="DUF3502"/>
</dbReference>
<evidence type="ECO:0000313" key="2">
    <source>
        <dbReference type="EMBL" id="MBB6729544.1"/>
    </source>
</evidence>
<dbReference type="PANTHER" id="PTHR43649">
    <property type="entry name" value="ARABINOSE-BINDING PROTEIN-RELATED"/>
    <property type="match status" value="1"/>
</dbReference>
<dbReference type="PANTHER" id="PTHR43649:SF17">
    <property type="entry name" value="ABC TRANSPORTER SOLUTE BINDING PROTEIN-SUGAR TRANSPORT"/>
    <property type="match status" value="1"/>
</dbReference>
<dbReference type="Pfam" id="PF13416">
    <property type="entry name" value="SBP_bac_8"/>
    <property type="match status" value="1"/>
</dbReference>
<keyword evidence="3" id="KW-1185">Reference proteome</keyword>
<dbReference type="Pfam" id="PF12010">
    <property type="entry name" value="DUF3502"/>
    <property type="match status" value="1"/>
</dbReference>
<sequence length="521" mass="59071">MPGRRLGVSLAFAFIILLQLGLSGCSRILVQNGMNTGLGEGSAPASSAQGPGEPETTLTFYFGGDKKALTDKVWSKVSDYVKAKGLNVDFSIRFIPWPDYSGKLLVMAASGDKWDLNFDSENSFQQMAARGSYMPLNDLLPKDAPHLYERYKNAGTTLTAATVNGEIVGLPWTVKMNQRFYAGWRADLAEKAGIYRSPDSVRTIEDVDELLHELKMAYPDAKLTRTNSLPIYQTRDEWADLGFHGLGFYLNDPRITVRAIEEQPFYLEAAKMSKRWYDDNILNRDAMIDKESTAVQWRNGKTLFTLTSHEWAYAADPGFADPSYRQQMSLLYPDRKFVNRSPIANVLAINRNSEHADLVLRFLDMVETDRTLYDLVIYGIEGETYQLDGDTAAYPDHMEFASSNYMDWEGQWAFWNPDFMRPTQTYPEGFWKEETRFAELPMNVESPVEGLFITDGNVSSELETRDQVYEDMGKAIEYGDVDNVEQSLDAYIQKQKSSGLQNIIDDVQSQVDRYLASRPRG</sequence>
<dbReference type="Proteomes" id="UP000564644">
    <property type="component" value="Unassembled WGS sequence"/>
</dbReference>
<dbReference type="PROSITE" id="PS51257">
    <property type="entry name" value="PROKAR_LIPOPROTEIN"/>
    <property type="match status" value="1"/>
</dbReference>
<feature type="domain" description="DUF3502" evidence="1">
    <location>
        <begin position="457"/>
        <end position="516"/>
    </location>
</feature>
<organism evidence="2 3">
    <name type="scientific">Cohnella zeiphila</name>
    <dbReference type="NCBI Taxonomy" id="2761120"/>
    <lineage>
        <taxon>Bacteria</taxon>
        <taxon>Bacillati</taxon>
        <taxon>Bacillota</taxon>
        <taxon>Bacilli</taxon>
        <taxon>Bacillales</taxon>
        <taxon>Paenibacillaceae</taxon>
        <taxon>Cohnella</taxon>
    </lineage>
</organism>
<dbReference type="InterPro" id="IPR006059">
    <property type="entry name" value="SBP"/>
</dbReference>
<dbReference type="RefSeq" id="WP_185127223.1">
    <property type="nucleotide sequence ID" value="NZ_JACJVO010000002.1"/>
</dbReference>
<gene>
    <name evidence="2" type="ORF">H7C18_01360</name>
</gene>
<comment type="caution">
    <text evidence="2">The sequence shown here is derived from an EMBL/GenBank/DDBJ whole genome shotgun (WGS) entry which is preliminary data.</text>
</comment>
<dbReference type="SUPFAM" id="SSF53850">
    <property type="entry name" value="Periplasmic binding protein-like II"/>
    <property type="match status" value="1"/>
</dbReference>
<reference evidence="2 3" key="1">
    <citation type="submission" date="2020-08" db="EMBL/GenBank/DDBJ databases">
        <title>Cohnella phylogeny.</title>
        <authorList>
            <person name="Dunlap C."/>
        </authorList>
    </citation>
    <scope>NUCLEOTIDE SEQUENCE [LARGE SCALE GENOMIC DNA]</scope>
    <source>
        <strain evidence="2 3">CBP 2801</strain>
    </source>
</reference>
<dbReference type="AlphaFoldDB" id="A0A7X0SGH6"/>
<evidence type="ECO:0000259" key="1">
    <source>
        <dbReference type="Pfam" id="PF12010"/>
    </source>
</evidence>
<protein>
    <submittedName>
        <fullName evidence="2">Extracellular solute-binding protein</fullName>
    </submittedName>
</protein>
<dbReference type="InterPro" id="IPR050490">
    <property type="entry name" value="Bact_solute-bd_prot1"/>
</dbReference>
<proteinExistence type="predicted"/>
<dbReference type="EMBL" id="JACJVO010000002">
    <property type="protein sequence ID" value="MBB6729544.1"/>
    <property type="molecule type" value="Genomic_DNA"/>
</dbReference>
<evidence type="ECO:0000313" key="3">
    <source>
        <dbReference type="Proteomes" id="UP000564644"/>
    </source>
</evidence>